<dbReference type="Proteomes" id="UP001556653">
    <property type="component" value="Unassembled WGS sequence"/>
</dbReference>
<dbReference type="EC" id="2.7.7.87" evidence="2"/>
<organism evidence="2 3">
    <name type="scientific">Spiribacter onubensis</name>
    <dbReference type="NCBI Taxonomy" id="3122420"/>
    <lineage>
        <taxon>Bacteria</taxon>
        <taxon>Pseudomonadati</taxon>
        <taxon>Pseudomonadota</taxon>
        <taxon>Gammaproteobacteria</taxon>
        <taxon>Chromatiales</taxon>
        <taxon>Ectothiorhodospiraceae</taxon>
        <taxon>Spiribacter</taxon>
    </lineage>
</organism>
<accession>A0ABV3S8G7</accession>
<dbReference type="GO" id="GO:0061710">
    <property type="term" value="F:L-threonylcarbamoyladenylate synthase"/>
    <property type="evidence" value="ECO:0007669"/>
    <property type="project" value="UniProtKB-EC"/>
</dbReference>
<feature type="domain" description="YrdC-like" evidence="1">
    <location>
        <begin position="14"/>
        <end position="200"/>
    </location>
</feature>
<dbReference type="NCBIfam" id="TIGR00057">
    <property type="entry name" value="L-threonylcarbamoyladenylate synthase"/>
    <property type="match status" value="1"/>
</dbReference>
<dbReference type="InterPro" id="IPR052532">
    <property type="entry name" value="SUA5_domain"/>
</dbReference>
<dbReference type="Pfam" id="PF01300">
    <property type="entry name" value="Sua5_yciO_yrdC"/>
    <property type="match status" value="1"/>
</dbReference>
<dbReference type="PANTHER" id="PTHR42828:SF3">
    <property type="entry name" value="THREONYLCARBAMOYL-AMP SYNTHASE"/>
    <property type="match status" value="1"/>
</dbReference>
<dbReference type="SUPFAM" id="SSF55821">
    <property type="entry name" value="YrdC/RibB"/>
    <property type="match status" value="1"/>
</dbReference>
<keyword evidence="2" id="KW-0808">Transferase</keyword>
<dbReference type="EMBL" id="JBAKFJ010000001">
    <property type="protein sequence ID" value="MEX0386429.1"/>
    <property type="molecule type" value="Genomic_DNA"/>
</dbReference>
<name>A0ABV3S8G7_9GAMM</name>
<dbReference type="InterPro" id="IPR006070">
    <property type="entry name" value="Sua5-like_dom"/>
</dbReference>
<evidence type="ECO:0000259" key="1">
    <source>
        <dbReference type="PROSITE" id="PS51163"/>
    </source>
</evidence>
<comment type="caution">
    <text evidence="2">The sequence shown here is derived from an EMBL/GenBank/DDBJ whole genome shotgun (WGS) entry which is preliminary data.</text>
</comment>
<evidence type="ECO:0000313" key="3">
    <source>
        <dbReference type="Proteomes" id="UP001556653"/>
    </source>
</evidence>
<dbReference type="InterPro" id="IPR017945">
    <property type="entry name" value="DHBP_synth_RibB-like_a/b_dom"/>
</dbReference>
<evidence type="ECO:0000313" key="2">
    <source>
        <dbReference type="EMBL" id="MEX0386429.1"/>
    </source>
</evidence>
<keyword evidence="3" id="KW-1185">Reference proteome</keyword>
<dbReference type="Gene3D" id="3.90.870.10">
    <property type="entry name" value="DHBP synthase"/>
    <property type="match status" value="1"/>
</dbReference>
<gene>
    <name evidence="2" type="ORF">V6X64_05380</name>
</gene>
<sequence length="207" mass="22725">MSQYFEIHSQTPQPRLIRRAVEIVRDGGVIVYPSGTTYALGCAMGEKTAVDRIRRLRGLEERHHFTLACRDLSDIGSYTRVDNTAFRLLKAHTPGPYTFVLRATAEVPRRIQHARRKTIGIRVPDHPVAIALLEALGEPLTTSTLLLPGETEPMTDPVDMRERLGKQVDAVIDAGPGGLEPSTVIDLSGDAPEVIRRGAGDAHVFEA</sequence>
<dbReference type="PROSITE" id="PS51163">
    <property type="entry name" value="YRDC"/>
    <property type="match status" value="1"/>
</dbReference>
<protein>
    <submittedName>
        <fullName evidence="2">L-threonylcarbamoyladenylate synthase</fullName>
        <ecNumber evidence="2">2.7.7.87</ecNumber>
    </submittedName>
</protein>
<dbReference type="PANTHER" id="PTHR42828">
    <property type="entry name" value="DHBP SYNTHASE RIBB-LIKE ALPHA/BETA DOMAIN-CONTAINING PROTEIN"/>
    <property type="match status" value="1"/>
</dbReference>
<dbReference type="RefSeq" id="WP_367966902.1">
    <property type="nucleotide sequence ID" value="NZ_JBAKFI010000001.1"/>
</dbReference>
<keyword evidence="2" id="KW-0548">Nucleotidyltransferase</keyword>
<proteinExistence type="predicted"/>
<reference evidence="2 3" key="1">
    <citation type="submission" date="2024-02" db="EMBL/GenBank/DDBJ databases">
        <title>New especies of Spiribacter isolated from saline water.</title>
        <authorList>
            <person name="Leon M.J."/>
            <person name="De La Haba R."/>
            <person name="Sanchez-Porro C."/>
            <person name="Ventosa A."/>
        </authorList>
    </citation>
    <scope>NUCLEOTIDE SEQUENCE [LARGE SCALE GENOMIC DNA]</scope>
    <source>
        <strain evidence="3">ag22IC4-227</strain>
    </source>
</reference>